<dbReference type="SUPFAM" id="SSF52374">
    <property type="entry name" value="Nucleotidylyl transferase"/>
    <property type="match status" value="1"/>
</dbReference>
<evidence type="ECO:0000259" key="11">
    <source>
        <dbReference type="Pfam" id="PF00133"/>
    </source>
</evidence>
<dbReference type="RefSeq" id="WP_280101940.1">
    <property type="nucleotide sequence ID" value="NZ_CP122979.1"/>
</dbReference>
<keyword evidence="2 10" id="KW-0963">Cytoplasm</keyword>
<feature type="domain" description="Aminoacyl-tRNA synthetase class Ia" evidence="11">
    <location>
        <begin position="31"/>
        <end position="628"/>
    </location>
</feature>
<dbReference type="InterPro" id="IPR009080">
    <property type="entry name" value="tRNAsynth_Ia_anticodon-bd"/>
</dbReference>
<comment type="function">
    <text evidence="8 10">Catalyzes the attachment of isoleucine to tRNA(Ile). As IleRS can inadvertently accommodate and process structurally similar amino acids such as valine, to avoid such errors it has two additional distinct tRNA(Ile)-dependent editing activities. One activity is designated as 'pretransfer' editing and involves the hydrolysis of activated Val-AMP. The other activity is designated 'posttransfer' editing and involves deacylation of mischarged Val-tRNA(Ile).</text>
</comment>
<dbReference type="InterPro" id="IPR023585">
    <property type="entry name" value="Ile-tRNA-ligase_type1"/>
</dbReference>
<protein>
    <recommendedName>
        <fullName evidence="10">Isoleucine--tRNA ligase</fullName>
        <ecNumber evidence="10">6.1.1.5</ecNumber>
    </recommendedName>
    <alternativeName>
        <fullName evidence="10">Isoleucyl-tRNA synthetase</fullName>
        <shortName evidence="10">IleRS</shortName>
    </alternativeName>
</protein>
<dbReference type="PANTHER" id="PTHR42765">
    <property type="entry name" value="SOLEUCYL-TRNA SYNTHETASE"/>
    <property type="match status" value="1"/>
</dbReference>
<evidence type="ECO:0000259" key="12">
    <source>
        <dbReference type="Pfam" id="PF06827"/>
    </source>
</evidence>
<comment type="domain">
    <text evidence="10">IleRS has two distinct active sites: one for aminoacylation and one for editing. The misactivated valine is translocated from the active site to the editing site, which sterically excludes the correctly activated isoleucine. The single editing site contains two valyl binding pockets, one specific for each substrate (Val-AMP or Val-tRNA(Ile)).</text>
</comment>
<keyword evidence="10" id="KW-0479">Metal-binding</keyword>
<dbReference type="InterPro" id="IPR013155">
    <property type="entry name" value="M/V/L/I-tRNA-synth_anticd-bd"/>
</dbReference>
<comment type="catalytic activity">
    <reaction evidence="9 10">
        <text>tRNA(Ile) + L-isoleucine + ATP = L-isoleucyl-tRNA(Ile) + AMP + diphosphate</text>
        <dbReference type="Rhea" id="RHEA:11060"/>
        <dbReference type="Rhea" id="RHEA-COMP:9666"/>
        <dbReference type="Rhea" id="RHEA-COMP:9695"/>
        <dbReference type="ChEBI" id="CHEBI:30616"/>
        <dbReference type="ChEBI" id="CHEBI:33019"/>
        <dbReference type="ChEBI" id="CHEBI:58045"/>
        <dbReference type="ChEBI" id="CHEBI:78442"/>
        <dbReference type="ChEBI" id="CHEBI:78528"/>
        <dbReference type="ChEBI" id="CHEBI:456215"/>
        <dbReference type="EC" id="6.1.1.5"/>
    </reaction>
</comment>
<evidence type="ECO:0000256" key="5">
    <source>
        <dbReference type="ARBA" id="ARBA00022840"/>
    </source>
</evidence>
<evidence type="ECO:0000256" key="10">
    <source>
        <dbReference type="HAMAP-Rule" id="MF_02002"/>
    </source>
</evidence>
<evidence type="ECO:0000259" key="13">
    <source>
        <dbReference type="Pfam" id="PF08264"/>
    </source>
</evidence>
<dbReference type="InterPro" id="IPR002300">
    <property type="entry name" value="aa-tRNA-synth_Ia"/>
</dbReference>
<dbReference type="InterPro" id="IPR050081">
    <property type="entry name" value="Ile-tRNA_ligase"/>
</dbReference>
<evidence type="ECO:0000313" key="14">
    <source>
        <dbReference type="EMBL" id="WGI36639.1"/>
    </source>
</evidence>
<dbReference type="NCBIfam" id="TIGR00392">
    <property type="entry name" value="ileS"/>
    <property type="match status" value="1"/>
</dbReference>
<feature type="binding site" evidence="10">
    <location>
        <position position="593"/>
    </location>
    <ligand>
        <name>ATP</name>
        <dbReference type="ChEBI" id="CHEBI:30616"/>
    </ligand>
</feature>
<accession>A0ABY8LTS1</accession>
<dbReference type="HAMAP" id="MF_02002">
    <property type="entry name" value="Ile_tRNA_synth_type1"/>
    <property type="match status" value="1"/>
</dbReference>
<evidence type="ECO:0000256" key="1">
    <source>
        <dbReference type="ARBA" id="ARBA00006887"/>
    </source>
</evidence>
<dbReference type="Gene3D" id="3.90.740.10">
    <property type="entry name" value="Valyl/Leucyl/Isoleucyl-tRNA synthetase, editing domain"/>
    <property type="match status" value="1"/>
</dbReference>
<dbReference type="Proteomes" id="UP001179842">
    <property type="component" value="Chromosome"/>
</dbReference>
<dbReference type="SUPFAM" id="SSF47323">
    <property type="entry name" value="Anticodon-binding domain of a subclass of class I aminoacyl-tRNA synthetases"/>
    <property type="match status" value="1"/>
</dbReference>
<feature type="binding site" evidence="10">
    <location>
        <position position="876"/>
    </location>
    <ligand>
        <name>Zn(2+)</name>
        <dbReference type="ChEBI" id="CHEBI:29105"/>
    </ligand>
</feature>
<keyword evidence="3 10" id="KW-0436">Ligase</keyword>
<dbReference type="Pfam" id="PF00133">
    <property type="entry name" value="tRNA-synt_1"/>
    <property type="match status" value="1"/>
</dbReference>
<dbReference type="InterPro" id="IPR010663">
    <property type="entry name" value="Znf_FPG/IleRS"/>
</dbReference>
<feature type="domain" description="Methionyl/Valyl/Leucyl/Isoleucyl-tRNA synthetase anticodon-binding" evidence="13">
    <location>
        <begin position="674"/>
        <end position="820"/>
    </location>
</feature>
<gene>
    <name evidence="10 14" type="primary">ileS</name>
    <name evidence="14" type="ORF">QEG99_04210</name>
</gene>
<evidence type="ECO:0000256" key="9">
    <source>
        <dbReference type="ARBA" id="ARBA00048359"/>
    </source>
</evidence>
<comment type="subunit">
    <text evidence="10">Monomer.</text>
</comment>
<evidence type="ECO:0000256" key="4">
    <source>
        <dbReference type="ARBA" id="ARBA00022741"/>
    </source>
</evidence>
<keyword evidence="10" id="KW-0862">Zinc</keyword>
<keyword evidence="5 10" id="KW-0067">ATP-binding</keyword>
<feature type="binding site" evidence="10">
    <location>
        <position position="862"/>
    </location>
    <ligand>
        <name>Zn(2+)</name>
        <dbReference type="ChEBI" id="CHEBI:29105"/>
    </ligand>
</feature>
<feature type="domain" description="Zinc finger FPG/IleRS-type" evidence="12">
    <location>
        <begin position="858"/>
        <end position="880"/>
    </location>
</feature>
<organism evidence="14 15">
    <name type="scientific">Mesomycoplasma lagogenitalium</name>
    <dbReference type="NCBI Taxonomy" id="171286"/>
    <lineage>
        <taxon>Bacteria</taxon>
        <taxon>Bacillati</taxon>
        <taxon>Mycoplasmatota</taxon>
        <taxon>Mycoplasmoidales</taxon>
        <taxon>Metamycoplasmataceae</taxon>
        <taxon>Mesomycoplasma</taxon>
    </lineage>
</organism>
<dbReference type="CDD" id="cd07960">
    <property type="entry name" value="Anticodon_Ia_Ile_BEm"/>
    <property type="match status" value="1"/>
</dbReference>
<evidence type="ECO:0000256" key="2">
    <source>
        <dbReference type="ARBA" id="ARBA00022490"/>
    </source>
</evidence>
<evidence type="ECO:0000313" key="15">
    <source>
        <dbReference type="Proteomes" id="UP001179842"/>
    </source>
</evidence>
<proteinExistence type="inferred from homology"/>
<dbReference type="Pfam" id="PF06827">
    <property type="entry name" value="zf-FPG_IleRS"/>
    <property type="match status" value="1"/>
</dbReference>
<feature type="binding site" evidence="10">
    <location>
        <position position="859"/>
    </location>
    <ligand>
        <name>Zn(2+)</name>
        <dbReference type="ChEBI" id="CHEBI:29105"/>
    </ligand>
</feature>
<comment type="subcellular location">
    <subcellularLocation>
        <location evidence="10">Cytoplasm</location>
    </subcellularLocation>
</comment>
<evidence type="ECO:0000256" key="8">
    <source>
        <dbReference type="ARBA" id="ARBA00025217"/>
    </source>
</evidence>
<dbReference type="PROSITE" id="PS00178">
    <property type="entry name" value="AA_TRNA_LIGASE_I"/>
    <property type="match status" value="1"/>
</dbReference>
<dbReference type="EC" id="6.1.1.5" evidence="10"/>
<dbReference type="EMBL" id="CP122979">
    <property type="protein sequence ID" value="WGI36639.1"/>
    <property type="molecule type" value="Genomic_DNA"/>
</dbReference>
<dbReference type="InterPro" id="IPR002301">
    <property type="entry name" value="Ile-tRNA-ligase"/>
</dbReference>
<feature type="binding site" evidence="10">
    <location>
        <position position="879"/>
    </location>
    <ligand>
        <name>Zn(2+)</name>
        <dbReference type="ChEBI" id="CHEBI:29105"/>
    </ligand>
</feature>
<feature type="short sequence motif" description="'HIGH' region" evidence="10">
    <location>
        <begin position="59"/>
        <end position="69"/>
    </location>
</feature>
<evidence type="ECO:0000256" key="3">
    <source>
        <dbReference type="ARBA" id="ARBA00022598"/>
    </source>
</evidence>
<keyword evidence="4 10" id="KW-0547">Nucleotide-binding</keyword>
<comment type="cofactor">
    <cofactor evidence="10">
        <name>Zn(2+)</name>
        <dbReference type="ChEBI" id="CHEBI:29105"/>
    </cofactor>
    <text evidence="10">Binds 1 zinc ion per subunit.</text>
</comment>
<dbReference type="GO" id="GO:0004822">
    <property type="term" value="F:isoleucine-tRNA ligase activity"/>
    <property type="evidence" value="ECO:0007669"/>
    <property type="project" value="UniProtKB-EC"/>
</dbReference>
<dbReference type="InterPro" id="IPR009008">
    <property type="entry name" value="Val/Leu/Ile-tRNA-synth_edit"/>
</dbReference>
<keyword evidence="6 10" id="KW-0648">Protein biosynthesis</keyword>
<reference evidence="14" key="1">
    <citation type="submission" date="2023-04" db="EMBL/GenBank/DDBJ databases">
        <title>Completed genome of Mycoplasma lagogenitalium type strain 12MS.</title>
        <authorList>
            <person name="Spergser J."/>
        </authorList>
    </citation>
    <scope>NUCLEOTIDE SEQUENCE</scope>
    <source>
        <strain evidence="14">12MS</strain>
    </source>
</reference>
<dbReference type="InterPro" id="IPR033708">
    <property type="entry name" value="Anticodon_Ile_BEm"/>
</dbReference>
<comment type="similarity">
    <text evidence="1 10">Belongs to the class-I aminoacyl-tRNA synthetase family. IleS type 1 subfamily.</text>
</comment>
<dbReference type="Gene3D" id="3.40.50.620">
    <property type="entry name" value="HUPs"/>
    <property type="match status" value="2"/>
</dbReference>
<dbReference type="PRINTS" id="PR00984">
    <property type="entry name" value="TRNASYNTHILE"/>
</dbReference>
<evidence type="ECO:0000256" key="6">
    <source>
        <dbReference type="ARBA" id="ARBA00022917"/>
    </source>
</evidence>
<feature type="short sequence motif" description="'KMSKS' region" evidence="10">
    <location>
        <begin position="590"/>
        <end position="594"/>
    </location>
</feature>
<dbReference type="Gene3D" id="1.10.730.20">
    <property type="match status" value="1"/>
</dbReference>
<evidence type="ECO:0000256" key="7">
    <source>
        <dbReference type="ARBA" id="ARBA00023146"/>
    </source>
</evidence>
<sequence length="887" mass="104274">MEKQYKNTLNMPYTEFEMKANLTEKDEKFRKYWEEKQIYQKLVNKNKGKKQYVLHDGPPYANGDLHLGHALNKTIKDIIVRYKMMKGFYSPFINGWDTHGLPIELKMLQKLNKNHKDFSVLELRKEAEKYAWEQIEIQKEQMKKLQLLSDFKEIYVTLRPKFEAKQLTLLKKMALEGLLRKGLKPVYWSPSSQTALAEAEVEYAEHRSPSVYVSLKITKGNSFVNKGENLVIWTTTPWTLIANSGVAVGENFNYSRISVNENIYILATELIEKLAAEFKWSDYKILSTFKGKDLLNVEYRRPIKREKVGKVVLGHHVEIGSGTGMVHMAPLFGEDDFIIAKEYDLEFIMHVEKDGVLNSEAGVYEGMFYEDANKSIGLFLDEQKELLKLQFIKHSYPHDWRTKKPIIYRGTPQWFVSIDKFKPEILNAIEKIKVHHDWAKKRLTKMIENRNEWTISRQRSWGVPITIFYDENNEPVINEEVFDYVIDLVEKHGSNIWYEKETDELLPEKYRNKNWTREMDIMDVWFDSGSTSIAVEIEGTTKPFELYFEGSDQYRGWFNSSLINSVVFRKEAPYKELLSHGFIVDSKGQKMSKSLGNGVAPLDLISKYGADVLRLWIANSEYSDDVSYSTKIFEQNIEIYRKIRNTLKFLLGNINDFDYKQDVKLTDIHALIDERISNLKNSIIKNYDEHKFLAVVKEINNFIIDFSGYYLSIVKDALYADEKDSVERKMIQKNLYNLTLVLLIALSPIIPTTTEEAYSYINKKDKKESVHLEDFFEFQEIKTDLENEWKEFFKLKDEVYKLIEEQIKLGTFKRQNEAKVFINSDSEFIKKLDLVKLLMVGSVEFSQTLKVTSFDSFKCQRCWNHFEKEKMVNDICQRCDRVLKNER</sequence>
<feature type="binding site" evidence="10">
    <location>
        <position position="549"/>
    </location>
    <ligand>
        <name>L-isoleucyl-5'-AMP</name>
        <dbReference type="ChEBI" id="CHEBI:178002"/>
    </ligand>
</feature>
<dbReference type="InterPro" id="IPR014729">
    <property type="entry name" value="Rossmann-like_a/b/a_fold"/>
</dbReference>
<name>A0ABY8LTS1_9BACT</name>
<dbReference type="InterPro" id="IPR001412">
    <property type="entry name" value="aa-tRNA-synth_I_CS"/>
</dbReference>
<dbReference type="Pfam" id="PF08264">
    <property type="entry name" value="Anticodon_1"/>
    <property type="match status" value="1"/>
</dbReference>
<dbReference type="SUPFAM" id="SSF50677">
    <property type="entry name" value="ValRS/IleRS/LeuRS editing domain"/>
    <property type="match status" value="1"/>
</dbReference>
<keyword evidence="15" id="KW-1185">Reference proteome</keyword>
<dbReference type="PANTHER" id="PTHR42765:SF1">
    <property type="entry name" value="ISOLEUCINE--TRNA LIGASE, MITOCHONDRIAL"/>
    <property type="match status" value="1"/>
</dbReference>
<keyword evidence="7 10" id="KW-0030">Aminoacyl-tRNA synthetase</keyword>